<dbReference type="InterPro" id="IPR014197">
    <property type="entry name" value="Sporulation_prot_YunB"/>
</dbReference>
<reference evidence="1 2" key="1">
    <citation type="submission" date="2023-08" db="EMBL/GenBank/DDBJ databases">
        <title>Genome sequence of Thermaerobacter compostii strain Ins1, a spore-forming filamentous bacterium isolated from a deep geothermal reservoir.</title>
        <authorList>
            <person name="Bregnard D."/>
            <person name="Gonzalez D."/>
            <person name="Junier P."/>
        </authorList>
    </citation>
    <scope>NUCLEOTIDE SEQUENCE [LARGE SCALE GENOMIC DNA]</scope>
    <source>
        <strain evidence="1 2">Ins1</strain>
    </source>
</reference>
<accession>A0ABZ0QTM3</accession>
<dbReference type="Proteomes" id="UP001304683">
    <property type="component" value="Chromosome"/>
</dbReference>
<dbReference type="EMBL" id="CP132508">
    <property type="protein sequence ID" value="WPD19850.1"/>
    <property type="molecule type" value="Genomic_DNA"/>
</dbReference>
<gene>
    <name evidence="1" type="primary">yunB</name>
    <name evidence="1" type="ORF">Q5761_04140</name>
</gene>
<evidence type="ECO:0000313" key="2">
    <source>
        <dbReference type="Proteomes" id="UP001304683"/>
    </source>
</evidence>
<dbReference type="Pfam" id="PF09560">
    <property type="entry name" value="Spore_YunB"/>
    <property type="match status" value="1"/>
</dbReference>
<dbReference type="RefSeq" id="WP_318751310.1">
    <property type="nucleotide sequence ID" value="NZ_CP132508.1"/>
</dbReference>
<keyword evidence="2" id="KW-1185">Reference proteome</keyword>
<proteinExistence type="predicted"/>
<protein>
    <submittedName>
        <fullName evidence="1">Sporulation protein YunB</fullName>
    </submittedName>
</protein>
<sequence length="234" mass="25177">MAYVRRRNRRGWGWSPRIRPGRWTLLVVAVLGGLWMVWAVERALAPALMAAARREAEIRAVEAIAAAVEAEVAGRYRPDDVVRVQYDGGRPVFVQVNTPLIVDIQARVMRAVQDRLDALRDDPVAIPLGAFLGTELLAGRGPAIDVRILPLGRVDVDVESRFDGAGINQVRHRVVLVIRTAVRVVIPLYGDTVPVQVPVPLVETVIPGEVPPWIAPWPGTAPGAGGGAGAAPGS</sequence>
<organism evidence="1 2">
    <name type="scientific">Thermaerobacter composti</name>
    <dbReference type="NCBI Taxonomy" id="554949"/>
    <lineage>
        <taxon>Bacteria</taxon>
        <taxon>Bacillati</taxon>
        <taxon>Bacillota</taxon>
        <taxon>Clostridia</taxon>
        <taxon>Eubacteriales</taxon>
        <taxon>Clostridiales Family XVII. Incertae Sedis</taxon>
        <taxon>Thermaerobacter</taxon>
    </lineage>
</organism>
<dbReference type="NCBIfam" id="TIGR02832">
    <property type="entry name" value="spo_yunB"/>
    <property type="match status" value="1"/>
</dbReference>
<name>A0ABZ0QTM3_9FIRM</name>
<evidence type="ECO:0000313" key="1">
    <source>
        <dbReference type="EMBL" id="WPD19850.1"/>
    </source>
</evidence>